<comment type="caution">
    <text evidence="5">The sequence shown here is derived from an EMBL/GenBank/DDBJ whole genome shotgun (WGS) entry which is preliminary data.</text>
</comment>
<evidence type="ECO:0000256" key="1">
    <source>
        <dbReference type="PROSITE-ProRule" id="PRU00339"/>
    </source>
</evidence>
<feature type="repeat" description="TPR" evidence="1">
    <location>
        <begin position="188"/>
        <end position="221"/>
    </location>
</feature>
<evidence type="ECO:0000256" key="2">
    <source>
        <dbReference type="SAM" id="MobiDB-lite"/>
    </source>
</evidence>
<proteinExistence type="predicted"/>
<feature type="transmembrane region" description="Helical" evidence="3">
    <location>
        <begin position="706"/>
        <end position="728"/>
    </location>
</feature>
<gene>
    <name evidence="5" type="ORF">CTheo_6550</name>
</gene>
<dbReference type="PROSITE" id="PS50096">
    <property type="entry name" value="IQ"/>
    <property type="match status" value="1"/>
</dbReference>
<dbReference type="EMBL" id="SSOP01000207">
    <property type="protein sequence ID" value="KAB5590001.1"/>
    <property type="molecule type" value="Genomic_DNA"/>
</dbReference>
<reference evidence="5 6" key="1">
    <citation type="journal article" date="2019" name="Fungal Biol. Biotechnol.">
        <title>Draft genome sequence of fastidious pathogen Ceratobasidium theobromae, which causes vascular-streak dieback in Theobroma cacao.</title>
        <authorList>
            <person name="Ali S.S."/>
            <person name="Asman A."/>
            <person name="Shao J."/>
            <person name="Firmansyah A.P."/>
            <person name="Susilo A.W."/>
            <person name="Rosmana A."/>
            <person name="McMahon P."/>
            <person name="Junaid M."/>
            <person name="Guest D."/>
            <person name="Kheng T.Y."/>
            <person name="Meinhardt L.W."/>
            <person name="Bailey B.A."/>
        </authorList>
    </citation>
    <scope>NUCLEOTIDE SEQUENCE [LARGE SCALE GENOMIC DNA]</scope>
    <source>
        <strain evidence="5 6">CT2</strain>
    </source>
</reference>
<accession>A0A5N5QEV3</accession>
<sequence length="826" mass="92523">MDVIAMSKQKYNEKVDIKFLENAIYWLDSSAKIRSGPIEKDVDHWELLLSLADLHRIRFENSGNPVDVDTLAHKHDNQVKEEAAKVQDNVFEGKALTGLAHSYLSKAKRSNVDTNVEQAISHLQKAVKLVPGNIESNVILCEAYAFQSSSLAKQKSNAESLKRILDSTIKLVQDAKKVQLSRHLCCFGFAYLALFRAFKDHELIQKAIKMYQEAVKVAPHNHPDKCNGYKGLGLAFVTKYNNAKGTEVGKHPIWANATSAFQSAATMEQGSPIDRIKAYHQWVKFSKRDWEIAYQGALDLLPLLVQFGHTRQQRYFNILCIGSLVNDAVTAALMGNRIPLAIEWFECGRAVVFNQTLELHSPKDKLPEDLKQRLERAAKALSRVNGFWGSSISEENRRSYRLLGAQYQQIVEQVRAKEDLKSYLKPRRYKELSNAASSGHVVLINVQETICHAIIMKKLSNGTVDLKQYPLGNIYKDFQKAYTSLTDWKEMPNTLKWLWEVVVNPILGVLGLQPVPDKNGRPDVENLPHITWCGSGPLVVLPLHAAGVYDDPQGPRLYQFAISSFSPTLGVLLTHVAQEEKGHNEMLAIGLDQDKEGKTNLPASETLNDIQQYIEKGKMTFKPLKDLNATVDNVVKALEGSEWLHICAHGTEGDQDPALGGIKMFDKLLMFHHLMGISFMNRGLAMLQSCQGARGKLTVRNEITSMAAGMLLCGYTSVVASLWSHLVLNSRMFTQAFYNNLLQLGGGKLDHRNAAKALHLAAHDFRIARKDVPQGSPTHPLKNEYGWASMIHIGIGPVKRFHKEPAQTKFQATPRGNVSKSMKRKK</sequence>
<keyword evidence="3" id="KW-1133">Transmembrane helix</keyword>
<dbReference type="AlphaFoldDB" id="A0A5N5QEV3"/>
<feature type="compositionally biased region" description="Polar residues" evidence="2">
    <location>
        <begin position="808"/>
        <end position="820"/>
    </location>
</feature>
<name>A0A5N5QEV3_9AGAM</name>
<feature type="region of interest" description="Disordered" evidence="2">
    <location>
        <begin position="804"/>
        <end position="826"/>
    </location>
</feature>
<dbReference type="InterPro" id="IPR011990">
    <property type="entry name" value="TPR-like_helical_dom_sf"/>
</dbReference>
<keyword evidence="6" id="KW-1185">Reference proteome</keyword>
<evidence type="ECO:0000259" key="4">
    <source>
        <dbReference type="Pfam" id="PF12770"/>
    </source>
</evidence>
<dbReference type="InterPro" id="IPR024983">
    <property type="entry name" value="CHAT_dom"/>
</dbReference>
<dbReference type="Pfam" id="PF12770">
    <property type="entry name" value="CHAT"/>
    <property type="match status" value="1"/>
</dbReference>
<evidence type="ECO:0000313" key="5">
    <source>
        <dbReference type="EMBL" id="KAB5590001.1"/>
    </source>
</evidence>
<dbReference type="Gene3D" id="1.25.40.10">
    <property type="entry name" value="Tetratricopeptide repeat domain"/>
    <property type="match status" value="1"/>
</dbReference>
<dbReference type="GO" id="GO:0016301">
    <property type="term" value="F:kinase activity"/>
    <property type="evidence" value="ECO:0007669"/>
    <property type="project" value="UniProtKB-KW"/>
</dbReference>
<feature type="domain" description="CHAT" evidence="4">
    <location>
        <begin position="494"/>
        <end position="794"/>
    </location>
</feature>
<organism evidence="5 6">
    <name type="scientific">Ceratobasidium theobromae</name>
    <dbReference type="NCBI Taxonomy" id="1582974"/>
    <lineage>
        <taxon>Eukaryota</taxon>
        <taxon>Fungi</taxon>
        <taxon>Dikarya</taxon>
        <taxon>Basidiomycota</taxon>
        <taxon>Agaricomycotina</taxon>
        <taxon>Agaricomycetes</taxon>
        <taxon>Cantharellales</taxon>
        <taxon>Ceratobasidiaceae</taxon>
        <taxon>Ceratobasidium</taxon>
    </lineage>
</organism>
<evidence type="ECO:0000313" key="6">
    <source>
        <dbReference type="Proteomes" id="UP000383932"/>
    </source>
</evidence>
<evidence type="ECO:0000256" key="3">
    <source>
        <dbReference type="SAM" id="Phobius"/>
    </source>
</evidence>
<dbReference type="PROSITE" id="PS50005">
    <property type="entry name" value="TPR"/>
    <property type="match status" value="1"/>
</dbReference>
<keyword evidence="5" id="KW-0808">Transferase</keyword>
<protein>
    <submittedName>
        <fullName evidence="5">Protein kinase rad3</fullName>
    </submittedName>
</protein>
<keyword evidence="5" id="KW-0418">Kinase</keyword>
<keyword evidence="1" id="KW-0802">TPR repeat</keyword>
<dbReference type="OrthoDB" id="9991317at2759"/>
<keyword evidence="3" id="KW-0472">Membrane</keyword>
<dbReference type="InterPro" id="IPR019734">
    <property type="entry name" value="TPR_rpt"/>
</dbReference>
<keyword evidence="3" id="KW-0812">Transmembrane</keyword>
<dbReference type="SUPFAM" id="SSF48452">
    <property type="entry name" value="TPR-like"/>
    <property type="match status" value="1"/>
</dbReference>
<dbReference type="Proteomes" id="UP000383932">
    <property type="component" value="Unassembled WGS sequence"/>
</dbReference>